<dbReference type="InterPro" id="IPR015506">
    <property type="entry name" value="Dsh/Dvl-rel"/>
</dbReference>
<feature type="domain" description="DEP" evidence="11">
    <location>
        <begin position="881"/>
        <end position="955"/>
    </location>
</feature>
<feature type="compositionally biased region" description="Gly residues" evidence="9">
    <location>
        <begin position="848"/>
        <end position="860"/>
    </location>
</feature>
<dbReference type="AlphaFoldDB" id="A0AA39LFX0"/>
<dbReference type="GO" id="GO:0000132">
    <property type="term" value="P:establishment of mitotic spindle orientation"/>
    <property type="evidence" value="ECO:0007669"/>
    <property type="project" value="UniProtKB-ARBA"/>
</dbReference>
<dbReference type="GO" id="GO:0035556">
    <property type="term" value="P:intracellular signal transduction"/>
    <property type="evidence" value="ECO:0007669"/>
    <property type="project" value="InterPro"/>
</dbReference>
<dbReference type="SUPFAM" id="SSF46785">
    <property type="entry name" value="Winged helix' DNA-binding domain"/>
    <property type="match status" value="1"/>
</dbReference>
<dbReference type="InterPro" id="IPR038207">
    <property type="entry name" value="DIX_dom_sf"/>
</dbReference>
<dbReference type="InterPro" id="IPR029071">
    <property type="entry name" value="Ubiquitin-like_domsf"/>
</dbReference>
<dbReference type="GO" id="GO:0048646">
    <property type="term" value="P:anatomical structure formation involved in morphogenesis"/>
    <property type="evidence" value="ECO:0007669"/>
    <property type="project" value="UniProtKB-ARBA"/>
</dbReference>
<dbReference type="GO" id="GO:0009887">
    <property type="term" value="P:animal organ morphogenesis"/>
    <property type="evidence" value="ECO:0007669"/>
    <property type="project" value="UniProtKB-ARBA"/>
</dbReference>
<evidence type="ECO:0000256" key="3">
    <source>
        <dbReference type="ARBA" id="ARBA00008735"/>
    </source>
</evidence>
<proteinExistence type="inferred from homology"/>
<keyword evidence="4" id="KW-0217">Developmental protein</keyword>
<dbReference type="PRINTS" id="PR01760">
    <property type="entry name" value="DISHEVELLED"/>
</dbReference>
<dbReference type="PANTHER" id="PTHR10878:SF25">
    <property type="entry name" value="SEGMENT POLARITY PROTEIN DISHEVELLED"/>
    <property type="match status" value="1"/>
</dbReference>
<dbReference type="FunFam" id="1.10.10.10:FF:000400">
    <property type="entry name" value="DiSHevelled related"/>
    <property type="match status" value="1"/>
</dbReference>
<dbReference type="Pfam" id="PF02377">
    <property type="entry name" value="Dishevelled"/>
    <property type="match status" value="1"/>
</dbReference>
<dbReference type="SUPFAM" id="SSF50156">
    <property type="entry name" value="PDZ domain-like"/>
    <property type="match status" value="1"/>
</dbReference>
<dbReference type="GO" id="GO:0048468">
    <property type="term" value="P:cell development"/>
    <property type="evidence" value="ECO:0007669"/>
    <property type="project" value="UniProtKB-ARBA"/>
</dbReference>
<dbReference type="CDD" id="cd06717">
    <property type="entry name" value="PDZ_Dishevelled-like"/>
    <property type="match status" value="1"/>
</dbReference>
<dbReference type="InterPro" id="IPR036388">
    <property type="entry name" value="WH-like_DNA-bd_sf"/>
</dbReference>
<feature type="region of interest" description="Disordered" evidence="9">
    <location>
        <begin position="531"/>
        <end position="581"/>
    </location>
</feature>
<evidence type="ECO:0000256" key="2">
    <source>
        <dbReference type="ARBA" id="ARBA00004496"/>
    </source>
</evidence>
<dbReference type="GO" id="GO:0048730">
    <property type="term" value="P:epidermis morphogenesis"/>
    <property type="evidence" value="ECO:0007669"/>
    <property type="project" value="UniProtKB-ARBA"/>
</dbReference>
<evidence type="ECO:0000313" key="14">
    <source>
        <dbReference type="Proteomes" id="UP001175271"/>
    </source>
</evidence>
<feature type="compositionally biased region" description="Polar residues" evidence="9">
    <location>
        <begin position="641"/>
        <end position="652"/>
    </location>
</feature>
<dbReference type="GO" id="GO:0048598">
    <property type="term" value="P:embryonic morphogenesis"/>
    <property type="evidence" value="ECO:0007669"/>
    <property type="project" value="UniProtKB-ARBA"/>
</dbReference>
<dbReference type="Pfam" id="PF00778">
    <property type="entry name" value="DIX"/>
    <property type="match status" value="1"/>
</dbReference>
<dbReference type="GO" id="GO:0016477">
    <property type="term" value="P:cell migration"/>
    <property type="evidence" value="ECO:0007669"/>
    <property type="project" value="UniProtKB-ARBA"/>
</dbReference>
<dbReference type="InterPro" id="IPR003351">
    <property type="entry name" value="Dishevelled_protein_dom"/>
</dbReference>
<feature type="region of interest" description="Disordered" evidence="9">
    <location>
        <begin position="1036"/>
        <end position="1060"/>
    </location>
</feature>
<feature type="compositionally biased region" description="Basic residues" evidence="9">
    <location>
        <begin position="659"/>
        <end position="670"/>
    </location>
</feature>
<dbReference type="InterPro" id="IPR036390">
    <property type="entry name" value="WH_DNA-bd_sf"/>
</dbReference>
<evidence type="ECO:0000256" key="1">
    <source>
        <dbReference type="ARBA" id="ARBA00004370"/>
    </source>
</evidence>
<evidence type="ECO:0008006" key="15">
    <source>
        <dbReference type="Google" id="ProtNLM"/>
    </source>
</evidence>
<dbReference type="GO" id="GO:0035591">
    <property type="term" value="F:signaling adaptor activity"/>
    <property type="evidence" value="ECO:0007669"/>
    <property type="project" value="UniProtKB-ARBA"/>
</dbReference>
<evidence type="ECO:0000256" key="6">
    <source>
        <dbReference type="ARBA" id="ARBA00022687"/>
    </source>
</evidence>
<evidence type="ECO:0000256" key="7">
    <source>
        <dbReference type="ARBA" id="ARBA00023136"/>
    </source>
</evidence>
<feature type="compositionally biased region" description="Polar residues" evidence="9">
    <location>
        <begin position="381"/>
        <end position="392"/>
    </location>
</feature>
<evidence type="ECO:0000256" key="4">
    <source>
        <dbReference type="ARBA" id="ARBA00022473"/>
    </source>
</evidence>
<dbReference type="GO" id="GO:0005109">
    <property type="term" value="F:frizzled binding"/>
    <property type="evidence" value="ECO:0007669"/>
    <property type="project" value="TreeGrafter"/>
</dbReference>
<dbReference type="PANTHER" id="PTHR10878">
    <property type="entry name" value="SEGMENT POLARITY PROTEIN DISHEVELLED"/>
    <property type="match status" value="1"/>
</dbReference>
<dbReference type="Gene3D" id="2.30.42.10">
    <property type="match status" value="1"/>
</dbReference>
<dbReference type="InterPro" id="IPR001158">
    <property type="entry name" value="DIX"/>
</dbReference>
<name>A0AA39LFX0_9BILA</name>
<accession>A0AA39LFX0</accession>
<dbReference type="Proteomes" id="UP001175271">
    <property type="component" value="Unassembled WGS sequence"/>
</dbReference>
<evidence type="ECO:0000259" key="10">
    <source>
        <dbReference type="PROSITE" id="PS50106"/>
    </source>
</evidence>
<dbReference type="PROSITE" id="PS50841">
    <property type="entry name" value="DIX"/>
    <property type="match status" value="1"/>
</dbReference>
<dbReference type="PROSITE" id="PS50186">
    <property type="entry name" value="DEP"/>
    <property type="match status" value="1"/>
</dbReference>
<feature type="compositionally biased region" description="Basic and acidic residues" evidence="9">
    <location>
        <begin position="444"/>
        <end position="456"/>
    </location>
</feature>
<dbReference type="Gene3D" id="2.40.240.130">
    <property type="match status" value="1"/>
</dbReference>
<evidence type="ECO:0000313" key="13">
    <source>
        <dbReference type="EMBL" id="KAK0395778.1"/>
    </source>
</evidence>
<dbReference type="InterPro" id="IPR001478">
    <property type="entry name" value="PDZ"/>
</dbReference>
<sequence length="1126" mass="124770">MSDSALSGATVEPIVAETARMTLKDDAMVGPSSDVSDMQSDVSGSQAIQTMGGPESDQCVANANVPSSKMTTKVYYNIDDEATPYCTEVPVPPDRITLRDFKNAFNRQQNFKYYCKRIDRELGKEVKSELRDDSQPLERSQNDIFELFLLTAEGSTHSDGSSGAHPRASMRNAHMVPAPAPSGKVFDAYNAQYMHGRHFDQSHMSTDSESVFGTAPQPFGYPRASLNRRPPQYYQPASAIASIFLLLTLDNRFPIRHSLLFLKMSETERDSTEKIDRLRDRARRLQDLITDRRRSCRYVQQKNEQFAVSAETDIPIKSEKAAGPEVTVKLRKPKPYVKSRTRELVESLINILPREPREVRRSESLAVIVPSSSSTTAPMVIRHSSTNVPNTKRQNEHEVSSGGTDQYAVIKKKSKRLSLVEKLPFLGAYSERQRPRSAVNASGRDTDHLLPNRPDPDIVEQEGARNAVSRKDKGVASRTTEIQLADTMHRRSLPNPARFRPEPIYQKSTNSRALTRAMTMVDSARRLPPLIEVTAPEPGDGTEAASATEPPKEKAPRRPKRYTGSHTTSTYQGAKDAAPDASPRRHLIGFLHRTSHLSLTSELSADASFYLIGHRGRRFEESTIASESDARIFSDDDDQTRVSTSTDITSVSRQQQNLYRRRKNRRKYRQPSRASSFTSITESSMSLDVITVTLNMDTVNFLGISIVGQSSQRGDTGIYVANIMKGGAVALDGRIEAGDMILQVNDVSFENFTNDQAVDVLREAVARRGPIKLTVAKCWESGQKSCFTVPRPRDEPVRPIDTQAWIQHTNAMRGMPSILEGSEGAPTPVPGQYPPHNRPPSSSTVTSGGSGPNTVIGGGPTHLRLDTKTDKRKVVEAMAMPNSGLDIRDRTWLKIPIRMCFLGTDLVNWLLEHVDGLKDNKEAKKYAMELLQMKLIMHVVKKVTFTEQCYYQLGEEFERHRLMTGECSSGRSDVGSLPPPPAGFLQSQPQQATRWQMIPGTNGVPSAPSMVSGYAQMPPPSSTYSYNPLLISHQRTGAPDVNSQASGHSNEGSSGSEHRRMARAVLPPAPSISSSQPPLIPIGSSTTVSLNPPQHRLDELPTDLASSRQSFRIAMNQPFEFFVDNL</sequence>
<dbReference type="EMBL" id="JAUCMV010000005">
    <property type="protein sequence ID" value="KAK0395778.1"/>
    <property type="molecule type" value="Genomic_DNA"/>
</dbReference>
<dbReference type="SMART" id="SM00021">
    <property type="entry name" value="DAX"/>
    <property type="match status" value="1"/>
</dbReference>
<dbReference type="GO" id="GO:0003002">
    <property type="term" value="P:regionalization"/>
    <property type="evidence" value="ECO:0007669"/>
    <property type="project" value="UniProtKB-ARBA"/>
</dbReference>
<dbReference type="GO" id="GO:0005938">
    <property type="term" value="C:cell cortex"/>
    <property type="evidence" value="ECO:0007669"/>
    <property type="project" value="UniProtKB-ARBA"/>
</dbReference>
<comment type="subcellular location">
    <subcellularLocation>
        <location evidence="2">Cytoplasm</location>
    </subcellularLocation>
    <subcellularLocation>
        <location evidence="1">Membrane</location>
    </subcellularLocation>
</comment>
<dbReference type="PROSITE" id="PS50106">
    <property type="entry name" value="PDZ"/>
    <property type="match status" value="1"/>
</dbReference>
<comment type="caution">
    <text evidence="13">The sequence shown here is derived from an EMBL/GenBank/DDBJ whole genome shotgun (WGS) entry which is preliminary data.</text>
</comment>
<dbReference type="SMART" id="SM00049">
    <property type="entry name" value="DEP"/>
    <property type="match status" value="1"/>
</dbReference>
<dbReference type="GO" id="GO:0048699">
    <property type="term" value="P:generation of neurons"/>
    <property type="evidence" value="ECO:0007669"/>
    <property type="project" value="UniProtKB-ARBA"/>
</dbReference>
<dbReference type="GO" id="GO:0060070">
    <property type="term" value="P:canonical Wnt signaling pathway"/>
    <property type="evidence" value="ECO:0007669"/>
    <property type="project" value="TreeGrafter"/>
</dbReference>
<dbReference type="Gene3D" id="1.10.10.10">
    <property type="entry name" value="Winged helix-like DNA-binding domain superfamily/Winged helix DNA-binding domain"/>
    <property type="match status" value="1"/>
</dbReference>
<keyword evidence="14" id="KW-1185">Reference proteome</keyword>
<dbReference type="SMART" id="SM00228">
    <property type="entry name" value="PDZ"/>
    <property type="match status" value="1"/>
</dbReference>
<dbReference type="Pfam" id="PF00595">
    <property type="entry name" value="PDZ"/>
    <property type="match status" value="1"/>
</dbReference>
<evidence type="ECO:0000259" key="11">
    <source>
        <dbReference type="PROSITE" id="PS50186"/>
    </source>
</evidence>
<dbReference type="InterPro" id="IPR008339">
    <property type="entry name" value="Dishevelled_fam"/>
</dbReference>
<dbReference type="InterPro" id="IPR036034">
    <property type="entry name" value="PDZ_sf"/>
</dbReference>
<feature type="domain" description="DIX" evidence="12">
    <location>
        <begin position="69"/>
        <end position="152"/>
    </location>
</feature>
<keyword evidence="6 8" id="KW-0879">Wnt signaling pathway</keyword>
<dbReference type="CDD" id="cd04438">
    <property type="entry name" value="DEP_dishevelled"/>
    <property type="match status" value="1"/>
</dbReference>
<keyword evidence="7" id="KW-0472">Membrane</keyword>
<evidence type="ECO:0000256" key="9">
    <source>
        <dbReference type="SAM" id="MobiDB-lite"/>
    </source>
</evidence>
<dbReference type="GO" id="GO:0005829">
    <property type="term" value="C:cytosol"/>
    <property type="evidence" value="ECO:0007669"/>
    <property type="project" value="TreeGrafter"/>
</dbReference>
<gene>
    <name evidence="13" type="ORF">QR680_001423</name>
</gene>
<dbReference type="Pfam" id="PF00610">
    <property type="entry name" value="DEP"/>
    <property type="match status" value="1"/>
</dbReference>
<feature type="region of interest" description="Disordered" evidence="9">
    <location>
        <begin position="381"/>
        <end position="407"/>
    </location>
</feature>
<keyword evidence="5" id="KW-0963">Cytoplasm</keyword>
<protein>
    <recommendedName>
        <fullName evidence="15">DEP domain-containing protein</fullName>
    </recommendedName>
</protein>
<evidence type="ECO:0000256" key="8">
    <source>
        <dbReference type="PROSITE-ProRule" id="PRU00069"/>
    </source>
</evidence>
<dbReference type="FunFam" id="2.30.42.10:FF:000203">
    <property type="entry name" value="DiSHevelled related"/>
    <property type="match status" value="1"/>
</dbReference>
<evidence type="ECO:0000256" key="5">
    <source>
        <dbReference type="ARBA" id="ARBA00022490"/>
    </source>
</evidence>
<feature type="compositionally biased region" description="Low complexity" evidence="9">
    <location>
        <begin position="1046"/>
        <end position="1055"/>
    </location>
</feature>
<feature type="domain" description="PDZ" evidence="10">
    <location>
        <begin position="691"/>
        <end position="764"/>
    </location>
</feature>
<organism evidence="13 14">
    <name type="scientific">Steinernema hermaphroditum</name>
    <dbReference type="NCBI Taxonomy" id="289476"/>
    <lineage>
        <taxon>Eukaryota</taxon>
        <taxon>Metazoa</taxon>
        <taxon>Ecdysozoa</taxon>
        <taxon>Nematoda</taxon>
        <taxon>Chromadorea</taxon>
        <taxon>Rhabditida</taxon>
        <taxon>Tylenchina</taxon>
        <taxon>Panagrolaimomorpha</taxon>
        <taxon>Strongyloidoidea</taxon>
        <taxon>Steinernematidae</taxon>
        <taxon>Steinernema</taxon>
    </lineage>
</organism>
<feature type="region of interest" description="Disordered" evidence="9">
    <location>
        <begin position="635"/>
        <end position="676"/>
    </location>
</feature>
<dbReference type="SUPFAM" id="SSF54236">
    <property type="entry name" value="Ubiquitin-like"/>
    <property type="match status" value="1"/>
</dbReference>
<feature type="region of interest" description="Disordered" evidence="9">
    <location>
        <begin position="816"/>
        <end position="868"/>
    </location>
</feature>
<reference evidence="13" key="1">
    <citation type="submission" date="2023-06" db="EMBL/GenBank/DDBJ databases">
        <title>Genomic analysis of the entomopathogenic nematode Steinernema hermaphroditum.</title>
        <authorList>
            <person name="Schwarz E.M."/>
            <person name="Heppert J.K."/>
            <person name="Baniya A."/>
            <person name="Schwartz H.T."/>
            <person name="Tan C.-H."/>
            <person name="Antoshechkin I."/>
            <person name="Sternberg P.W."/>
            <person name="Goodrich-Blair H."/>
            <person name="Dillman A.R."/>
        </authorList>
    </citation>
    <scope>NUCLEOTIDE SEQUENCE</scope>
    <source>
        <strain evidence="13">PS9179</strain>
        <tissue evidence="13">Whole animal</tissue>
    </source>
</reference>
<dbReference type="InterPro" id="IPR000591">
    <property type="entry name" value="DEP_dom"/>
</dbReference>
<dbReference type="GO" id="GO:0016020">
    <property type="term" value="C:membrane"/>
    <property type="evidence" value="ECO:0007669"/>
    <property type="project" value="UniProtKB-SubCell"/>
</dbReference>
<dbReference type="FunFam" id="2.40.240.130:FF:000001">
    <property type="entry name" value="Segment polarity protein dishevelled homolog DVL-1"/>
    <property type="match status" value="1"/>
</dbReference>
<evidence type="ECO:0000259" key="12">
    <source>
        <dbReference type="PROSITE" id="PS50841"/>
    </source>
</evidence>
<comment type="similarity">
    <text evidence="3">Belongs to the DSH family.</text>
</comment>
<feature type="compositionally biased region" description="Pro residues" evidence="9">
    <location>
        <begin position="827"/>
        <end position="838"/>
    </location>
</feature>
<feature type="region of interest" description="Disordered" evidence="9">
    <location>
        <begin position="432"/>
        <end position="513"/>
    </location>
</feature>